<dbReference type="Proteomes" id="UP000051412">
    <property type="component" value="Unassembled WGS sequence"/>
</dbReference>
<reference evidence="1 2" key="1">
    <citation type="journal article" date="2015" name="Genome Announc.">
        <title>Expanding the biotechnology potential of lactobacilli through comparative genomics of 213 strains and associated genera.</title>
        <authorList>
            <person name="Sun Z."/>
            <person name="Harris H.M."/>
            <person name="McCann A."/>
            <person name="Guo C."/>
            <person name="Argimon S."/>
            <person name="Zhang W."/>
            <person name="Yang X."/>
            <person name="Jeffery I.B."/>
            <person name="Cooney J.C."/>
            <person name="Kagawa T.F."/>
            <person name="Liu W."/>
            <person name="Song Y."/>
            <person name="Salvetti E."/>
            <person name="Wrobel A."/>
            <person name="Rasinkangas P."/>
            <person name="Parkhill J."/>
            <person name="Rea M.C."/>
            <person name="O'Sullivan O."/>
            <person name="Ritari J."/>
            <person name="Douillard F.P."/>
            <person name="Paul Ross R."/>
            <person name="Yang R."/>
            <person name="Briner A.E."/>
            <person name="Felis G.E."/>
            <person name="de Vos W.M."/>
            <person name="Barrangou R."/>
            <person name="Klaenhammer T.R."/>
            <person name="Caufield P.W."/>
            <person name="Cui Y."/>
            <person name="Zhang H."/>
            <person name="O'Toole P.W."/>
        </authorList>
    </citation>
    <scope>NUCLEOTIDE SEQUENCE [LARGE SCALE GENOMIC DNA]</scope>
    <source>
        <strain evidence="1 2">DSM 6035</strain>
    </source>
</reference>
<dbReference type="InterPro" id="IPR014975">
    <property type="entry name" value="DUF1836"/>
</dbReference>
<dbReference type="PANTHER" id="PTHR40056">
    <property type="entry name" value="HYPOTHETICAL CYTOSOLIC PROTEIN"/>
    <property type="match status" value="1"/>
</dbReference>
<gene>
    <name evidence="1" type="ORF">FD32_GL001249</name>
</gene>
<keyword evidence="2" id="KW-1185">Reference proteome</keyword>
<proteinExistence type="predicted"/>
<protein>
    <recommendedName>
        <fullName evidence="3">BS ykrK family protein</fullName>
    </recommendedName>
</protein>
<dbReference type="PATRIC" id="fig|1423782.4.peg.1305"/>
<evidence type="ECO:0008006" key="3">
    <source>
        <dbReference type="Google" id="ProtNLM"/>
    </source>
</evidence>
<evidence type="ECO:0000313" key="2">
    <source>
        <dbReference type="Proteomes" id="UP000051412"/>
    </source>
</evidence>
<dbReference type="STRING" id="1423782.FD32_GL001249"/>
<organism evidence="1 2">
    <name type="scientific">Limosilactobacillus panis DSM 6035</name>
    <dbReference type="NCBI Taxonomy" id="1423782"/>
    <lineage>
        <taxon>Bacteria</taxon>
        <taxon>Bacillati</taxon>
        <taxon>Bacillota</taxon>
        <taxon>Bacilli</taxon>
        <taxon>Lactobacillales</taxon>
        <taxon>Lactobacillaceae</taxon>
        <taxon>Limosilactobacillus</taxon>
    </lineage>
</organism>
<dbReference type="EMBL" id="AZGM01000021">
    <property type="protein sequence ID" value="KRM29671.1"/>
    <property type="molecule type" value="Genomic_DNA"/>
</dbReference>
<accession>A0A0R1XHJ9</accession>
<sequence>MIENNQYKQWQEQLIHVKFPRWKELPALGLYIDQVVTIVNEQLSGVGVEPLTKSMVNNYVKKKIIQAPVKKKYAVNQLVDLLIIGFFKPSFSIEEIRRGIAQATLQSYPQQAYDRFVTILDQKLAGKKVAVENADAQTVELTSLAIDAVLAHLKAIHLVREMRCQQAPQVVVKKK</sequence>
<dbReference type="AlphaFoldDB" id="A0A0R1XHJ9"/>
<dbReference type="RefSeq" id="WP_047769710.1">
    <property type="nucleotide sequence ID" value="NZ_AZGM01000021.1"/>
</dbReference>
<evidence type="ECO:0000313" key="1">
    <source>
        <dbReference type="EMBL" id="KRM29671.1"/>
    </source>
</evidence>
<dbReference type="PANTHER" id="PTHR40056:SF1">
    <property type="entry name" value="DUF1836 DOMAIN-CONTAINING PROTEIN"/>
    <property type="match status" value="1"/>
</dbReference>
<dbReference type="Pfam" id="PF08876">
    <property type="entry name" value="DUF1836"/>
    <property type="match status" value="1"/>
</dbReference>
<dbReference type="OrthoDB" id="3191472at2"/>
<name>A0A0R1XHJ9_9LACO</name>
<comment type="caution">
    <text evidence="1">The sequence shown here is derived from an EMBL/GenBank/DDBJ whole genome shotgun (WGS) entry which is preliminary data.</text>
</comment>